<dbReference type="PANTHER" id="PTHR31985">
    <property type="entry name" value="ETHYLENE-RESPONSIVE TRANSCRIPTION FACTOR ERF042-RELATED"/>
    <property type="match status" value="1"/>
</dbReference>
<dbReference type="Pfam" id="PF00847">
    <property type="entry name" value="AP2"/>
    <property type="match status" value="1"/>
</dbReference>
<accession>A0A9D4Z6Q2</accession>
<keyword evidence="11" id="KW-1185">Reference proteome</keyword>
<comment type="similarity">
    <text evidence="7">Belongs to the AP2/ERF transcription factor family. ERF subfamily.</text>
</comment>
<gene>
    <name evidence="10" type="ORF">GOP47_0021991</name>
</gene>
<dbReference type="PRINTS" id="PR00367">
    <property type="entry name" value="ETHRSPELEMNT"/>
</dbReference>
<evidence type="ECO:0000259" key="9">
    <source>
        <dbReference type="PROSITE" id="PS51032"/>
    </source>
</evidence>
<dbReference type="PANTHER" id="PTHR31985:SF273">
    <property type="entry name" value="ETHYLENE-RESPONSIVE TRANSCRIPTION FACTOR ERF017"/>
    <property type="match status" value="1"/>
</dbReference>
<evidence type="ECO:0000313" key="11">
    <source>
        <dbReference type="Proteomes" id="UP000886520"/>
    </source>
</evidence>
<dbReference type="GO" id="GO:0003700">
    <property type="term" value="F:DNA-binding transcription factor activity"/>
    <property type="evidence" value="ECO:0007669"/>
    <property type="project" value="InterPro"/>
</dbReference>
<feature type="compositionally biased region" description="Polar residues" evidence="8">
    <location>
        <begin position="196"/>
        <end position="205"/>
    </location>
</feature>
<reference evidence="10" key="1">
    <citation type="submission" date="2021-01" db="EMBL/GenBank/DDBJ databases">
        <title>Adiantum capillus-veneris genome.</title>
        <authorList>
            <person name="Fang Y."/>
            <person name="Liao Q."/>
        </authorList>
    </citation>
    <scope>NUCLEOTIDE SEQUENCE</scope>
    <source>
        <strain evidence="10">H3</strain>
        <tissue evidence="10">Leaf</tissue>
    </source>
</reference>
<evidence type="ECO:0000256" key="8">
    <source>
        <dbReference type="SAM" id="MobiDB-lite"/>
    </source>
</evidence>
<feature type="domain" description="AP2/ERF" evidence="9">
    <location>
        <begin position="84"/>
        <end position="150"/>
    </location>
</feature>
<evidence type="ECO:0000256" key="4">
    <source>
        <dbReference type="ARBA" id="ARBA00023159"/>
    </source>
</evidence>
<dbReference type="FunFam" id="3.30.730.10:FF:000001">
    <property type="entry name" value="Ethylene-responsive transcription factor 2"/>
    <property type="match status" value="1"/>
</dbReference>
<dbReference type="GO" id="GO:0003677">
    <property type="term" value="F:DNA binding"/>
    <property type="evidence" value="ECO:0007669"/>
    <property type="project" value="UniProtKB-KW"/>
</dbReference>
<comment type="subcellular location">
    <subcellularLocation>
        <location evidence="1">Nucleus</location>
    </subcellularLocation>
</comment>
<feature type="compositionally biased region" description="Basic and acidic residues" evidence="8">
    <location>
        <begin position="58"/>
        <end position="69"/>
    </location>
</feature>
<evidence type="ECO:0000256" key="5">
    <source>
        <dbReference type="ARBA" id="ARBA00023163"/>
    </source>
</evidence>
<organism evidence="10 11">
    <name type="scientific">Adiantum capillus-veneris</name>
    <name type="common">Maidenhair fern</name>
    <dbReference type="NCBI Taxonomy" id="13818"/>
    <lineage>
        <taxon>Eukaryota</taxon>
        <taxon>Viridiplantae</taxon>
        <taxon>Streptophyta</taxon>
        <taxon>Embryophyta</taxon>
        <taxon>Tracheophyta</taxon>
        <taxon>Polypodiopsida</taxon>
        <taxon>Polypodiidae</taxon>
        <taxon>Polypodiales</taxon>
        <taxon>Pteridineae</taxon>
        <taxon>Pteridaceae</taxon>
        <taxon>Vittarioideae</taxon>
        <taxon>Adiantum</taxon>
    </lineage>
</organism>
<evidence type="ECO:0000256" key="6">
    <source>
        <dbReference type="ARBA" id="ARBA00023242"/>
    </source>
</evidence>
<feature type="region of interest" description="Disordered" evidence="8">
    <location>
        <begin position="190"/>
        <end position="221"/>
    </location>
</feature>
<dbReference type="SMART" id="SM00380">
    <property type="entry name" value="AP2"/>
    <property type="match status" value="1"/>
</dbReference>
<evidence type="ECO:0000256" key="2">
    <source>
        <dbReference type="ARBA" id="ARBA00023015"/>
    </source>
</evidence>
<dbReference type="PROSITE" id="PS51032">
    <property type="entry name" value="AP2_ERF"/>
    <property type="match status" value="1"/>
</dbReference>
<evidence type="ECO:0000256" key="1">
    <source>
        <dbReference type="ARBA" id="ARBA00004123"/>
    </source>
</evidence>
<dbReference type="InterPro" id="IPR001471">
    <property type="entry name" value="AP2/ERF_dom"/>
</dbReference>
<dbReference type="InterPro" id="IPR051032">
    <property type="entry name" value="AP2/ERF_TF_ERF_subfamily"/>
</dbReference>
<dbReference type="InterPro" id="IPR036955">
    <property type="entry name" value="AP2/ERF_dom_sf"/>
</dbReference>
<dbReference type="InterPro" id="IPR016177">
    <property type="entry name" value="DNA-bd_dom_sf"/>
</dbReference>
<keyword evidence="6" id="KW-0539">Nucleus</keyword>
<dbReference type="AlphaFoldDB" id="A0A9D4Z6Q2"/>
<comment type="caution">
    <text evidence="10">The sequence shown here is derived from an EMBL/GenBank/DDBJ whole genome shotgun (WGS) entry which is preliminary data.</text>
</comment>
<dbReference type="EMBL" id="JABFUD020000021">
    <property type="protein sequence ID" value="KAI5063444.1"/>
    <property type="molecule type" value="Genomic_DNA"/>
</dbReference>
<dbReference type="GO" id="GO:0005634">
    <property type="term" value="C:nucleus"/>
    <property type="evidence" value="ECO:0007669"/>
    <property type="project" value="UniProtKB-SubCell"/>
</dbReference>
<evidence type="ECO:0000256" key="7">
    <source>
        <dbReference type="ARBA" id="ARBA00024343"/>
    </source>
</evidence>
<dbReference type="SUPFAM" id="SSF54171">
    <property type="entry name" value="DNA-binding domain"/>
    <property type="match status" value="1"/>
</dbReference>
<protein>
    <recommendedName>
        <fullName evidence="9">AP2/ERF domain-containing protein</fullName>
    </recommendedName>
</protein>
<sequence length="296" mass="32201">MQEATQEPGRFIWATFSPASTTTTLSNCSSRLVSSSTELADDHHHHKQQAHLSHTTAKHADRSSTEGRRGSCTTSVNHKPSPVKYRGVRMRSWGSWVSEIRLPGASSLHKSVKPRARLWLGSYRTAEAAAHAYDTAAYHLRGASASLNFPRSFPPLPLISLSPSSIQAAAMREGERCERQVLCSTSASSSFASTSNIEPSKTKISSADPAPVLHDTSSTSSNSFSPSFVWQGRIHNLHDAADALGVITQTSSALRQDTPAVQFSSPSQTSIDKLKMEDEAAFWDFCFPDSHLDCNV</sequence>
<dbReference type="Gene3D" id="3.30.730.10">
    <property type="entry name" value="AP2/ERF domain"/>
    <property type="match status" value="1"/>
</dbReference>
<keyword evidence="4" id="KW-0010">Activator</keyword>
<keyword evidence="3" id="KW-0238">DNA-binding</keyword>
<keyword evidence="5" id="KW-0804">Transcription</keyword>
<proteinExistence type="inferred from homology"/>
<keyword evidence="2" id="KW-0805">Transcription regulation</keyword>
<name>A0A9D4Z6Q2_ADICA</name>
<evidence type="ECO:0000313" key="10">
    <source>
        <dbReference type="EMBL" id="KAI5063444.1"/>
    </source>
</evidence>
<dbReference type="Proteomes" id="UP000886520">
    <property type="component" value="Chromosome 21"/>
</dbReference>
<feature type="region of interest" description="Disordered" evidence="8">
    <location>
        <begin position="37"/>
        <end position="81"/>
    </location>
</feature>
<evidence type="ECO:0000256" key="3">
    <source>
        <dbReference type="ARBA" id="ARBA00023125"/>
    </source>
</evidence>
<dbReference type="CDD" id="cd00018">
    <property type="entry name" value="AP2"/>
    <property type="match status" value="1"/>
</dbReference>